<feature type="chain" id="PRO_5001440867" evidence="2">
    <location>
        <begin position="26"/>
        <end position="473"/>
    </location>
</feature>
<dbReference type="PANTHER" id="PTHR30203:SF33">
    <property type="entry name" value="BLR4455 PROTEIN"/>
    <property type="match status" value="1"/>
</dbReference>
<sequence>MKMHRRLATAAALSLALGACATAMPAPETTAPAVPRTWTNGALAGAAEPAAARAVPDRWWETYGAVGLADLIARAERNNADLAASRQRIAQARAQARAAGAGLLPTLNTSGGASRSAPGEGRGSNSFRGAFDASYEVDFWGGNRARAEAAEASAAGVRYDQDAAVLSLRAEVARTYFQLLNLNDRLANARRILTIAEDVLGLVETQESLGAASGLEVSRQRGAVASLRANIPSLEQSRAETLNALALLLGTTPGAVILRADTLDDVHLPAVTPGLPSDLLLRRPDLRAAEASMTAADADLRAARAAMLPSIRLTGGGGFTSAELSSLFSPAGFLANLASGVAAPLFDGGRLAAQRDAATAAGAAAAEAYRGAVLSAFRDVEDALAATSHLADVETARREAFEEAEQSYRIAEARYRAGRTDFLDLLDAQRTLFQQEDQLEQVRLARLNASVALYKALGGGWCEGGNCGGHRVA</sequence>
<comment type="subcellular location">
    <subcellularLocation>
        <location evidence="2">Cell membrane</location>
        <topology evidence="2">Lipid-anchor</topology>
    </subcellularLocation>
</comment>
<keyword evidence="2" id="KW-0812">Transmembrane</keyword>
<accession>K9HML6</accession>
<keyword evidence="2" id="KW-0449">Lipoprotein</keyword>
<dbReference type="AlphaFoldDB" id="K9HML6"/>
<name>K9HML6_9PROT</name>
<dbReference type="OrthoDB" id="9783100at2"/>
<feature type="signal peptide" evidence="2">
    <location>
        <begin position="1"/>
        <end position="25"/>
    </location>
</feature>
<reference evidence="3 4" key="1">
    <citation type="journal article" date="2013" name="Genome Announc.">
        <title>Draft Genome Sequence of an Alphaproteobacterium, Caenispirillum salinarum AK4(T), Isolated from a Solar Saltern.</title>
        <authorList>
            <person name="Khatri I."/>
            <person name="Singh A."/>
            <person name="Korpole S."/>
            <person name="Pinnaka A.K."/>
            <person name="Subramanian S."/>
        </authorList>
    </citation>
    <scope>NUCLEOTIDE SEQUENCE [LARGE SCALE GENOMIC DNA]</scope>
    <source>
        <strain evidence="3 4">AK4</strain>
    </source>
</reference>
<dbReference type="Gene3D" id="2.20.200.10">
    <property type="entry name" value="Outer membrane efflux proteins (OEP)"/>
    <property type="match status" value="1"/>
</dbReference>
<dbReference type="NCBIfam" id="TIGR01845">
    <property type="entry name" value="outer_NodT"/>
    <property type="match status" value="1"/>
</dbReference>
<evidence type="ECO:0000313" key="4">
    <source>
        <dbReference type="Proteomes" id="UP000009881"/>
    </source>
</evidence>
<keyword evidence="4" id="KW-1185">Reference proteome</keyword>
<evidence type="ECO:0000313" key="3">
    <source>
        <dbReference type="EMBL" id="EKV29781.1"/>
    </source>
</evidence>
<keyword evidence="2" id="KW-0564">Palmitate</keyword>
<dbReference type="InterPro" id="IPR010131">
    <property type="entry name" value="MdtP/NodT-like"/>
</dbReference>
<dbReference type="EMBL" id="ANHY01000011">
    <property type="protein sequence ID" value="EKV29781.1"/>
    <property type="molecule type" value="Genomic_DNA"/>
</dbReference>
<dbReference type="Proteomes" id="UP000009881">
    <property type="component" value="Unassembled WGS sequence"/>
</dbReference>
<dbReference type="eggNOG" id="COG1538">
    <property type="taxonomic scope" value="Bacteria"/>
</dbReference>
<dbReference type="RefSeq" id="WP_009540871.1">
    <property type="nucleotide sequence ID" value="NZ_ANHY01000011.1"/>
</dbReference>
<dbReference type="GO" id="GO:0005886">
    <property type="term" value="C:plasma membrane"/>
    <property type="evidence" value="ECO:0007669"/>
    <property type="project" value="UniProtKB-SubCell"/>
</dbReference>
<dbReference type="PROSITE" id="PS51257">
    <property type="entry name" value="PROKAR_LIPOPROTEIN"/>
    <property type="match status" value="1"/>
</dbReference>
<comment type="similarity">
    <text evidence="1 2">Belongs to the outer membrane factor (OMF) (TC 1.B.17) family.</text>
</comment>
<proteinExistence type="inferred from homology"/>
<dbReference type="STRING" id="1238182.C882_0211"/>
<dbReference type="InterPro" id="IPR003423">
    <property type="entry name" value="OMP_efflux"/>
</dbReference>
<dbReference type="Gene3D" id="1.20.1600.10">
    <property type="entry name" value="Outer membrane efflux proteins (OEP)"/>
    <property type="match status" value="1"/>
</dbReference>
<gene>
    <name evidence="3" type="ORF">C882_0211</name>
</gene>
<evidence type="ECO:0000256" key="1">
    <source>
        <dbReference type="ARBA" id="ARBA00007613"/>
    </source>
</evidence>
<dbReference type="GO" id="GO:0015562">
    <property type="term" value="F:efflux transmembrane transporter activity"/>
    <property type="evidence" value="ECO:0007669"/>
    <property type="project" value="InterPro"/>
</dbReference>
<dbReference type="Pfam" id="PF02321">
    <property type="entry name" value="OEP"/>
    <property type="match status" value="2"/>
</dbReference>
<dbReference type="SUPFAM" id="SSF56954">
    <property type="entry name" value="Outer membrane efflux proteins (OEP)"/>
    <property type="match status" value="1"/>
</dbReference>
<comment type="caution">
    <text evidence="3">The sequence shown here is derived from an EMBL/GenBank/DDBJ whole genome shotgun (WGS) entry which is preliminary data.</text>
</comment>
<dbReference type="PANTHER" id="PTHR30203">
    <property type="entry name" value="OUTER MEMBRANE CATION EFFLUX PROTEIN"/>
    <property type="match status" value="1"/>
</dbReference>
<keyword evidence="2" id="KW-0472">Membrane</keyword>
<evidence type="ECO:0000256" key="2">
    <source>
        <dbReference type="RuleBase" id="RU362097"/>
    </source>
</evidence>
<keyword evidence="2" id="KW-1134">Transmembrane beta strand</keyword>
<organism evidence="3 4">
    <name type="scientific">Caenispirillum salinarum AK4</name>
    <dbReference type="NCBI Taxonomy" id="1238182"/>
    <lineage>
        <taxon>Bacteria</taxon>
        <taxon>Pseudomonadati</taxon>
        <taxon>Pseudomonadota</taxon>
        <taxon>Alphaproteobacteria</taxon>
        <taxon>Rhodospirillales</taxon>
        <taxon>Novispirillaceae</taxon>
        <taxon>Caenispirillum</taxon>
    </lineage>
</organism>
<keyword evidence="2" id="KW-0732">Signal</keyword>
<protein>
    <submittedName>
        <fullName evidence="3">Putative outer membrane protein</fullName>
    </submittedName>
</protein>